<name>A0A0M3IDE9_ASCLU</name>
<dbReference type="WBParaSite" id="ALUE_0001604301-mRNA-1">
    <property type="protein sequence ID" value="ALUE_0001604301-mRNA-1"/>
    <property type="gene ID" value="ALUE_0001604301"/>
</dbReference>
<reference evidence="4" key="1">
    <citation type="submission" date="2017-02" db="UniProtKB">
        <authorList>
            <consortium name="WormBaseParasite"/>
        </authorList>
    </citation>
    <scope>IDENTIFICATION</scope>
</reference>
<dbReference type="InterPro" id="IPR013087">
    <property type="entry name" value="Znf_C2H2_type"/>
</dbReference>
<dbReference type="Proteomes" id="UP000036681">
    <property type="component" value="Unplaced"/>
</dbReference>
<dbReference type="Pfam" id="PF10545">
    <property type="entry name" value="MADF_DNA_bdg"/>
    <property type="match status" value="1"/>
</dbReference>
<dbReference type="AlphaFoldDB" id="A0A0M3IDE9"/>
<keyword evidence="3" id="KW-1185">Reference proteome</keyword>
<dbReference type="InterPro" id="IPR006578">
    <property type="entry name" value="MADF-dom"/>
</dbReference>
<evidence type="ECO:0000259" key="2">
    <source>
        <dbReference type="PROSITE" id="PS51029"/>
    </source>
</evidence>
<protein>
    <submittedName>
        <fullName evidence="4">MADF domain-containing protein</fullName>
    </submittedName>
</protein>
<proteinExistence type="predicted"/>
<evidence type="ECO:0000313" key="3">
    <source>
        <dbReference type="Proteomes" id="UP000036681"/>
    </source>
</evidence>
<dbReference type="SMART" id="SM00355">
    <property type="entry name" value="ZnF_C2H2"/>
    <property type="match status" value="3"/>
</dbReference>
<evidence type="ECO:0000256" key="1">
    <source>
        <dbReference type="SAM" id="SignalP"/>
    </source>
</evidence>
<feature type="domain" description="MADF" evidence="2">
    <location>
        <begin position="58"/>
        <end position="155"/>
    </location>
</feature>
<dbReference type="PROSITE" id="PS51029">
    <property type="entry name" value="MADF"/>
    <property type="match status" value="1"/>
</dbReference>
<sequence length="547" mass="61311">MKISRNIVLLSTAFLLTLAKKRNIVTVCVYAFQAEKIVTKIGKERMPRALWSNAVWCKLIKEFKARPALWCHQHPLYGDAVSTSALIHDVAEVLTKEYRSTYTDDDVSEHWNTLKSGLLQYLTKLNCWAKNFTRSSMAPSFKYARHLEFLMEDEGIISFSDTIQAMHQCDVCGSYFSSWRSLNAHKTVQCPADDCEWEGDNFAEHLHQAHPDMSLASLLKRLGSSGSLRCILLSQLQQKRLAESTSGSATSSLTDGSLNATGGAVIEKCDDVHQLASTSSNTYSMSSSCPVTHPSKRLFSCPVTDCFFRSTDFSRYNAHLVAEHPDVFKMGTSIESRESLNDGAIGDDYFVSVDAEDYEGGDEDDRPKNDDEGILHCERISANVSLVEPVKADSLMDEVECYGSKDVLLTEQRLVLEAEEGSRVEIMREIPVFESVLSKANEDMIDDAYLPLSASLVDVPEGVCFIKTENRIEQHKKMKIECGTPHSVTPLLSVHLDENPLWNDRDVSATSTLVSQGTRLPYLKFKRTWISSLPSFAPFVMNRVHIR</sequence>
<feature type="chain" id="PRO_5005656845" evidence="1">
    <location>
        <begin position="20"/>
        <end position="547"/>
    </location>
</feature>
<organism evidence="3 4">
    <name type="scientific">Ascaris lumbricoides</name>
    <name type="common">Giant roundworm</name>
    <dbReference type="NCBI Taxonomy" id="6252"/>
    <lineage>
        <taxon>Eukaryota</taxon>
        <taxon>Metazoa</taxon>
        <taxon>Ecdysozoa</taxon>
        <taxon>Nematoda</taxon>
        <taxon>Chromadorea</taxon>
        <taxon>Rhabditida</taxon>
        <taxon>Spirurina</taxon>
        <taxon>Ascaridomorpha</taxon>
        <taxon>Ascaridoidea</taxon>
        <taxon>Ascarididae</taxon>
        <taxon>Ascaris</taxon>
    </lineage>
</organism>
<dbReference type="SMART" id="SM00595">
    <property type="entry name" value="MADF"/>
    <property type="match status" value="1"/>
</dbReference>
<feature type="signal peptide" evidence="1">
    <location>
        <begin position="1"/>
        <end position="19"/>
    </location>
</feature>
<evidence type="ECO:0000313" key="4">
    <source>
        <dbReference type="WBParaSite" id="ALUE_0001604301-mRNA-1"/>
    </source>
</evidence>
<accession>A0A0M3IDE9</accession>
<keyword evidence="1" id="KW-0732">Signal</keyword>